<proteinExistence type="predicted"/>
<gene>
    <name evidence="5" type="ORF">KGM_208277B</name>
</gene>
<accession>A0A212EXP7</accession>
<evidence type="ECO:0000256" key="3">
    <source>
        <dbReference type="ARBA" id="ARBA00022833"/>
    </source>
</evidence>
<feature type="non-terminal residue" evidence="5">
    <location>
        <position position="1"/>
    </location>
</feature>
<protein>
    <recommendedName>
        <fullName evidence="4">FLYWCH-type domain-containing protein</fullName>
    </recommendedName>
</protein>
<evidence type="ECO:0000259" key="4">
    <source>
        <dbReference type="Pfam" id="PF04500"/>
    </source>
</evidence>
<dbReference type="AlphaFoldDB" id="A0A212EXP7"/>
<dbReference type="GO" id="GO:0008270">
    <property type="term" value="F:zinc ion binding"/>
    <property type="evidence" value="ECO:0007669"/>
    <property type="project" value="UniProtKB-KW"/>
</dbReference>
<organism evidence="5 6">
    <name type="scientific">Danaus plexippus plexippus</name>
    <dbReference type="NCBI Taxonomy" id="278856"/>
    <lineage>
        <taxon>Eukaryota</taxon>
        <taxon>Metazoa</taxon>
        <taxon>Ecdysozoa</taxon>
        <taxon>Arthropoda</taxon>
        <taxon>Hexapoda</taxon>
        <taxon>Insecta</taxon>
        <taxon>Pterygota</taxon>
        <taxon>Neoptera</taxon>
        <taxon>Endopterygota</taxon>
        <taxon>Lepidoptera</taxon>
        <taxon>Glossata</taxon>
        <taxon>Ditrysia</taxon>
        <taxon>Papilionoidea</taxon>
        <taxon>Nymphalidae</taxon>
        <taxon>Danainae</taxon>
        <taxon>Danaini</taxon>
        <taxon>Danaina</taxon>
        <taxon>Danaus</taxon>
        <taxon>Danaus</taxon>
    </lineage>
</organism>
<evidence type="ECO:0000313" key="6">
    <source>
        <dbReference type="Proteomes" id="UP000007151"/>
    </source>
</evidence>
<evidence type="ECO:0000313" key="5">
    <source>
        <dbReference type="EMBL" id="OWR46255.1"/>
    </source>
</evidence>
<dbReference type="InterPro" id="IPR007588">
    <property type="entry name" value="Znf_FLYWCH"/>
</dbReference>
<keyword evidence="3" id="KW-0862">Zinc</keyword>
<dbReference type="Gene3D" id="2.20.25.240">
    <property type="match status" value="1"/>
</dbReference>
<comment type="caution">
    <text evidence="5">The sequence shown here is derived from an EMBL/GenBank/DDBJ whole genome shotgun (WGS) entry which is preliminary data.</text>
</comment>
<keyword evidence="6" id="KW-1185">Reference proteome</keyword>
<dbReference type="Proteomes" id="UP000007151">
    <property type="component" value="Unassembled WGS sequence"/>
</dbReference>
<dbReference type="KEGG" id="dpl:KGM_208277B"/>
<evidence type="ECO:0000256" key="1">
    <source>
        <dbReference type="ARBA" id="ARBA00022723"/>
    </source>
</evidence>
<keyword evidence="2" id="KW-0863">Zinc-finger</keyword>
<reference evidence="5 6" key="1">
    <citation type="journal article" date="2011" name="Cell">
        <title>The monarch butterfly genome yields insights into long-distance migration.</title>
        <authorList>
            <person name="Zhan S."/>
            <person name="Merlin C."/>
            <person name="Boore J.L."/>
            <person name="Reppert S.M."/>
        </authorList>
    </citation>
    <scope>NUCLEOTIDE SEQUENCE [LARGE SCALE GENOMIC DNA]</scope>
    <source>
        <strain evidence="5">F-2</strain>
    </source>
</reference>
<dbReference type="Pfam" id="PF04500">
    <property type="entry name" value="FLYWCH"/>
    <property type="match status" value="1"/>
</dbReference>
<sequence>WEKRLAVIGENMEYRFIPTNRGKHLLMLKGYTYSQMKSNNNYYCSKRRTGNCKARVKLNDEGVVICADLNHTHTKPHYVHLLGSCGRYCYCNARVKLNADGSIESASDKHNHPPPKYVVDSNGMYLKVCS</sequence>
<evidence type="ECO:0000256" key="2">
    <source>
        <dbReference type="ARBA" id="ARBA00022771"/>
    </source>
</evidence>
<dbReference type="InParanoid" id="A0A212EXP7"/>
<keyword evidence="1" id="KW-0479">Metal-binding</keyword>
<dbReference type="EMBL" id="AGBW02011698">
    <property type="protein sequence ID" value="OWR46255.1"/>
    <property type="molecule type" value="Genomic_DNA"/>
</dbReference>
<feature type="domain" description="FLYWCH-type" evidence="4">
    <location>
        <begin position="16"/>
        <end position="73"/>
    </location>
</feature>
<name>A0A212EXP7_DANPL</name>